<dbReference type="InterPro" id="IPR057666">
    <property type="entry name" value="DrpA_SLOG"/>
</dbReference>
<evidence type="ECO:0000313" key="5">
    <source>
        <dbReference type="Proteomes" id="UP001271769"/>
    </source>
</evidence>
<dbReference type="Gene3D" id="3.40.50.450">
    <property type="match status" value="1"/>
</dbReference>
<dbReference type="SUPFAM" id="SSF102405">
    <property type="entry name" value="MCP/YpsA-like"/>
    <property type="match status" value="1"/>
</dbReference>
<dbReference type="EMBL" id="JAXCLX010000002">
    <property type="protein sequence ID" value="MDY0873099.1"/>
    <property type="molecule type" value="Genomic_DNA"/>
</dbReference>
<organism evidence="4 5">
    <name type="scientific">Dongia rigui</name>
    <dbReference type="NCBI Taxonomy" id="940149"/>
    <lineage>
        <taxon>Bacteria</taxon>
        <taxon>Pseudomonadati</taxon>
        <taxon>Pseudomonadota</taxon>
        <taxon>Alphaproteobacteria</taxon>
        <taxon>Rhodospirillales</taxon>
        <taxon>Dongiaceae</taxon>
        <taxon>Dongia</taxon>
    </lineage>
</organism>
<dbReference type="InterPro" id="IPR003488">
    <property type="entry name" value="DprA"/>
</dbReference>
<proteinExistence type="inferred from homology"/>
<feature type="domain" description="Smf/DprA SLOG" evidence="3">
    <location>
        <begin position="59"/>
        <end position="246"/>
    </location>
</feature>
<comment type="similarity">
    <text evidence="1">Belongs to the DprA/Smf family.</text>
</comment>
<dbReference type="Proteomes" id="UP001271769">
    <property type="component" value="Unassembled WGS sequence"/>
</dbReference>
<protein>
    <submittedName>
        <fullName evidence="4">DNA-processing protein DprA</fullName>
    </submittedName>
</protein>
<dbReference type="RefSeq" id="WP_320501564.1">
    <property type="nucleotide sequence ID" value="NZ_JAXCLX010000002.1"/>
</dbReference>
<reference evidence="4 5" key="1">
    <citation type="journal article" date="2013" name="Antonie Van Leeuwenhoek">
        <title>Dongia rigui sp. nov., isolated from freshwater of a large wetland in Korea.</title>
        <authorList>
            <person name="Baik K.S."/>
            <person name="Hwang Y.M."/>
            <person name="Choi J.S."/>
            <person name="Kwon J."/>
            <person name="Seong C.N."/>
        </authorList>
    </citation>
    <scope>NUCLEOTIDE SEQUENCE [LARGE SCALE GENOMIC DNA]</scope>
    <source>
        <strain evidence="4 5">04SU4-P</strain>
    </source>
</reference>
<feature type="region of interest" description="Disordered" evidence="2">
    <location>
        <begin position="1"/>
        <end position="22"/>
    </location>
</feature>
<comment type="caution">
    <text evidence="4">The sequence shown here is derived from an EMBL/GenBank/DDBJ whole genome shotgun (WGS) entry which is preliminary data.</text>
</comment>
<name>A0ABU5E0S4_9PROT</name>
<dbReference type="Pfam" id="PF02481">
    <property type="entry name" value="DNA_processg_A"/>
    <property type="match status" value="1"/>
</dbReference>
<evidence type="ECO:0000313" key="4">
    <source>
        <dbReference type="EMBL" id="MDY0873099.1"/>
    </source>
</evidence>
<evidence type="ECO:0000256" key="2">
    <source>
        <dbReference type="SAM" id="MobiDB-lite"/>
    </source>
</evidence>
<evidence type="ECO:0000256" key="1">
    <source>
        <dbReference type="ARBA" id="ARBA00006525"/>
    </source>
</evidence>
<evidence type="ECO:0000259" key="3">
    <source>
        <dbReference type="Pfam" id="PF02481"/>
    </source>
</evidence>
<gene>
    <name evidence="4" type="ORF">SMD31_14250</name>
</gene>
<keyword evidence="5" id="KW-1185">Reference proteome</keyword>
<sequence>MAVKRRAQRPPQSDRYLGPQDTETRSLAELLTYAGRSASSAKSEDLFKTPSDPDGAKNLAIHYAGDLSLLKRPCVAIVGTRKVSPAGAARARRLARELVERGVVVVSGLATGVDANAHSSALEAGGRTIAVIGTPLDKAYPAENAWLQQEIYNHHLLVSQFDVGSRVFPANFPRRNKVMAALSDATVIIEASDSSGTLHQAAECVRLGRWLFIARSAVEDPGLKWPKSFLDQPRTAVLDRVDDIVRAIGHEQTN</sequence>
<dbReference type="PANTHER" id="PTHR43022">
    <property type="entry name" value="PROTEIN SMF"/>
    <property type="match status" value="1"/>
</dbReference>
<dbReference type="PANTHER" id="PTHR43022:SF1">
    <property type="entry name" value="PROTEIN SMF"/>
    <property type="match status" value="1"/>
</dbReference>
<accession>A0ABU5E0S4</accession>